<evidence type="ECO:0000313" key="9">
    <source>
        <dbReference type="EMBL" id="KAI9157236.1"/>
    </source>
</evidence>
<dbReference type="Pfam" id="PF04762">
    <property type="entry name" value="Beta-prop_ELP1_1st"/>
    <property type="match status" value="2"/>
</dbReference>
<dbReference type="AlphaFoldDB" id="A0AAD5IB11"/>
<dbReference type="GO" id="GO:0005829">
    <property type="term" value="C:cytosol"/>
    <property type="evidence" value="ECO:0007669"/>
    <property type="project" value="TreeGrafter"/>
</dbReference>
<dbReference type="InterPro" id="IPR056164">
    <property type="entry name" value="Beta-prop_ELP1_1st"/>
</dbReference>
<comment type="similarity">
    <text evidence="3">Belongs to the ELP1/IKA1 family.</text>
</comment>
<organism evidence="9 10">
    <name type="scientific">Acer negundo</name>
    <name type="common">Box elder</name>
    <dbReference type="NCBI Taxonomy" id="4023"/>
    <lineage>
        <taxon>Eukaryota</taxon>
        <taxon>Viridiplantae</taxon>
        <taxon>Streptophyta</taxon>
        <taxon>Embryophyta</taxon>
        <taxon>Tracheophyta</taxon>
        <taxon>Spermatophyta</taxon>
        <taxon>Magnoliopsida</taxon>
        <taxon>eudicotyledons</taxon>
        <taxon>Gunneridae</taxon>
        <taxon>Pentapetalae</taxon>
        <taxon>rosids</taxon>
        <taxon>malvids</taxon>
        <taxon>Sapindales</taxon>
        <taxon>Sapindaceae</taxon>
        <taxon>Hippocastanoideae</taxon>
        <taxon>Acereae</taxon>
        <taxon>Acer</taxon>
    </lineage>
</organism>
<feature type="domain" description="ELP1 first N-terminal beta-propeller" evidence="7">
    <location>
        <begin position="167"/>
        <end position="331"/>
    </location>
</feature>
<dbReference type="Gene3D" id="2.130.10.10">
    <property type="entry name" value="YVTN repeat-like/Quinoprotein amine dehydrogenase"/>
    <property type="match status" value="1"/>
</dbReference>
<evidence type="ECO:0000259" key="7">
    <source>
        <dbReference type="Pfam" id="PF04762"/>
    </source>
</evidence>
<accession>A0AAD5IB11</accession>
<evidence type="ECO:0000313" key="10">
    <source>
        <dbReference type="Proteomes" id="UP001064489"/>
    </source>
</evidence>
<reference evidence="9" key="2">
    <citation type="submission" date="2023-02" db="EMBL/GenBank/DDBJ databases">
        <authorList>
            <person name="Swenson N.G."/>
            <person name="Wegrzyn J.L."/>
            <person name="Mcevoy S.L."/>
        </authorList>
    </citation>
    <scope>NUCLEOTIDE SEQUENCE</scope>
    <source>
        <strain evidence="9">91603</strain>
        <tissue evidence="9">Leaf</tissue>
    </source>
</reference>
<dbReference type="GO" id="GO:0000049">
    <property type="term" value="F:tRNA binding"/>
    <property type="evidence" value="ECO:0007669"/>
    <property type="project" value="TreeGrafter"/>
</dbReference>
<evidence type="ECO:0000259" key="8">
    <source>
        <dbReference type="Pfam" id="PF23797"/>
    </source>
</evidence>
<evidence type="ECO:0000256" key="6">
    <source>
        <dbReference type="ARBA" id="ARBA00029535"/>
    </source>
</evidence>
<dbReference type="GO" id="GO:0033588">
    <property type="term" value="C:elongator holoenzyme complex"/>
    <property type="evidence" value="ECO:0007669"/>
    <property type="project" value="InterPro"/>
</dbReference>
<evidence type="ECO:0000256" key="5">
    <source>
        <dbReference type="ARBA" id="ARBA00022694"/>
    </source>
</evidence>
<evidence type="ECO:0000256" key="2">
    <source>
        <dbReference type="ARBA" id="ARBA00005043"/>
    </source>
</evidence>
<dbReference type="GO" id="GO:0002926">
    <property type="term" value="P:tRNA wobble base 5-methoxycarbonylmethyl-2-thiouridinylation"/>
    <property type="evidence" value="ECO:0007669"/>
    <property type="project" value="TreeGrafter"/>
</dbReference>
<dbReference type="EMBL" id="JAJSOW010000107">
    <property type="protein sequence ID" value="KAI9157236.1"/>
    <property type="molecule type" value="Genomic_DNA"/>
</dbReference>
<dbReference type="Pfam" id="PF23797">
    <property type="entry name" value="Beta-prop_ELP1_2nd"/>
    <property type="match status" value="1"/>
</dbReference>
<keyword evidence="4" id="KW-0963">Cytoplasm</keyword>
<name>A0AAD5IB11_ACENE</name>
<dbReference type="PANTHER" id="PTHR12747:SF0">
    <property type="entry name" value="ELONGATOR COMPLEX PROTEIN 1"/>
    <property type="match status" value="1"/>
</dbReference>
<proteinExistence type="inferred from homology"/>
<dbReference type="SUPFAM" id="SSF69322">
    <property type="entry name" value="Tricorn protease domain 2"/>
    <property type="match status" value="1"/>
</dbReference>
<keyword evidence="10" id="KW-1185">Reference proteome</keyword>
<feature type="domain" description="ELP1 N-terminal second beta-propeller" evidence="8">
    <location>
        <begin position="364"/>
        <end position="495"/>
    </location>
</feature>
<protein>
    <recommendedName>
        <fullName evidence="6">Elongator complex protein 1</fullName>
    </recommendedName>
</protein>
<keyword evidence="5" id="KW-0819">tRNA processing</keyword>
<evidence type="ECO:0000256" key="3">
    <source>
        <dbReference type="ARBA" id="ARBA00006086"/>
    </source>
</evidence>
<evidence type="ECO:0000256" key="4">
    <source>
        <dbReference type="ARBA" id="ARBA00022490"/>
    </source>
</evidence>
<reference evidence="9" key="1">
    <citation type="journal article" date="2022" name="Plant J.">
        <title>Strategies of tolerance reflected in two North American maple genomes.</title>
        <authorList>
            <person name="McEvoy S.L."/>
            <person name="Sezen U.U."/>
            <person name="Trouern-Trend A."/>
            <person name="McMahon S.M."/>
            <person name="Schaberg P.G."/>
            <person name="Yang J."/>
            <person name="Wegrzyn J.L."/>
            <person name="Swenson N.G."/>
        </authorList>
    </citation>
    <scope>NUCLEOTIDE SEQUENCE</scope>
    <source>
        <strain evidence="9">91603</strain>
    </source>
</reference>
<comment type="pathway">
    <text evidence="2">tRNA modification; 5-methoxycarbonylmethyl-2-thiouridine-tRNA biosynthesis.</text>
</comment>
<dbReference type="InterPro" id="IPR006849">
    <property type="entry name" value="Elp1"/>
</dbReference>
<evidence type="ECO:0000256" key="1">
    <source>
        <dbReference type="ARBA" id="ARBA00004496"/>
    </source>
</evidence>
<dbReference type="Proteomes" id="UP001064489">
    <property type="component" value="Chromosome 12"/>
</dbReference>
<gene>
    <name evidence="9" type="ORF">LWI28_018937</name>
</gene>
<dbReference type="InterPro" id="IPR015943">
    <property type="entry name" value="WD40/YVTN_repeat-like_dom_sf"/>
</dbReference>
<comment type="caution">
    <text evidence="9">The sequence shown here is derived from an EMBL/GenBank/DDBJ whole genome shotgun (WGS) entry which is preliminary data.</text>
</comment>
<dbReference type="InterPro" id="IPR056165">
    <property type="entry name" value="Beta-prop_ELP1_2nd"/>
</dbReference>
<comment type="subcellular location">
    <subcellularLocation>
        <location evidence="1">Cytoplasm</location>
    </subcellularLocation>
</comment>
<sequence length="506" mass="57034">MNNLKLYSEVSLNLDLLASKQETLLFSALDIERNRLFFASSDNNIYTTHLSSFQDERAWTKNSISAEVEHVDLEPGDFLTSFDYLMEKEALIVGTSSGLLQLHSVDSNATEVVGQVEGGVRCISPSPDGDLLGIVTGFGQILVMNHDWDLLYENALEDLPEGVDVREPDLSSTYMFESPISWRGDGKYFATLSELNSSDSLHKRLKIWERDSGDLQASSESKVFQGAVLEWMPSGAKIAAVYDRKLDNKCPSIVFFERNGLERSSFSINEKIDATVDLLKWNCSSDLLAAVVRCDNYDSVKIWSFSNNHWYLKHETRYSRQDGVRFMWHPTKPLQLICWTLDGQITMYNFIWTTAVMENSTALVIDGSKILVTPLTLSLMPPPMYLFSLNLPSAVREMTFYSKNSKNCLAASLSDGCLCVVELPVPDMWEELEGKEFIVEASISETTFGSFVHLIWLDSHILLSVSHYGFSHSNYFPQSSSSKDGLLGFYLQEIELVCVLRTTSQD</sequence>
<feature type="domain" description="ELP1 first N-terminal beta-propeller" evidence="7">
    <location>
        <begin position="1"/>
        <end position="158"/>
    </location>
</feature>
<dbReference type="PANTHER" id="PTHR12747">
    <property type="entry name" value="ELONGATOR COMPLEX PROTEIN 1"/>
    <property type="match status" value="1"/>
</dbReference>